<dbReference type="Proteomes" id="UP000002026">
    <property type="component" value="Chromosome"/>
</dbReference>
<dbReference type="KEGG" id="shi:Shel_17050"/>
<accession>C7N739</accession>
<name>C7N739_SLAHD</name>
<dbReference type="InterPro" id="IPR011004">
    <property type="entry name" value="Trimer_LpxA-like_sf"/>
</dbReference>
<dbReference type="Gene3D" id="2.160.10.10">
    <property type="entry name" value="Hexapeptide repeat proteins"/>
    <property type="match status" value="1"/>
</dbReference>
<dbReference type="EMBL" id="CP001684">
    <property type="protein sequence ID" value="ACV22724.1"/>
    <property type="molecule type" value="Genomic_DNA"/>
</dbReference>
<dbReference type="HOGENOM" id="CLU_029499_14_0_11"/>
<dbReference type="Pfam" id="PF24894">
    <property type="entry name" value="Hexapep_GlmU"/>
    <property type="match status" value="1"/>
</dbReference>
<dbReference type="AlphaFoldDB" id="C7N739"/>
<organism evidence="5 6">
    <name type="scientific">Slackia heliotrinireducens (strain ATCC 29202 / DSM 20476 / NCTC 11029 / RHS 1)</name>
    <name type="common">Peptococcus heliotrinreducens</name>
    <dbReference type="NCBI Taxonomy" id="471855"/>
    <lineage>
        <taxon>Bacteria</taxon>
        <taxon>Bacillati</taxon>
        <taxon>Actinomycetota</taxon>
        <taxon>Coriobacteriia</taxon>
        <taxon>Eggerthellales</taxon>
        <taxon>Eggerthellaceae</taxon>
        <taxon>Slackia</taxon>
    </lineage>
</organism>
<evidence type="ECO:0000313" key="5">
    <source>
        <dbReference type="EMBL" id="ACV22724.1"/>
    </source>
</evidence>
<dbReference type="InterPro" id="IPR011831">
    <property type="entry name" value="ADP-Glc_PPase"/>
</dbReference>
<evidence type="ECO:0000259" key="4">
    <source>
        <dbReference type="Pfam" id="PF24894"/>
    </source>
</evidence>
<dbReference type="GO" id="GO:0005978">
    <property type="term" value="P:glycogen biosynthetic process"/>
    <property type="evidence" value="ECO:0007669"/>
    <property type="project" value="UniProtKB-KW"/>
</dbReference>
<dbReference type="Pfam" id="PF00483">
    <property type="entry name" value="NTP_transferase"/>
    <property type="match status" value="1"/>
</dbReference>
<feature type="domain" description="Nucleotidyl transferase" evidence="3">
    <location>
        <begin position="30"/>
        <end position="148"/>
    </location>
</feature>
<evidence type="ECO:0000313" key="6">
    <source>
        <dbReference type="Proteomes" id="UP000002026"/>
    </source>
</evidence>
<dbReference type="NCBIfam" id="TIGR02092">
    <property type="entry name" value="glgD"/>
    <property type="match status" value="1"/>
</dbReference>
<keyword evidence="6" id="KW-1185">Reference proteome</keyword>
<proteinExistence type="inferred from homology"/>
<dbReference type="STRING" id="471855.Shel_17050"/>
<gene>
    <name evidence="5" type="ordered locus">Shel_17050</name>
</gene>
<sequence>MNNTFAIVYAGHGNQLLGDLLSYRCVAGMPLAGRFRNIDFLFTNLADSGVRNVGLITQRNYQSLVEHVGSGAAWDMNKKQGGLAVLAPFDQGTGTELYRGFGDAMFAKRYFLNRQLGQYCLVLDTDVVYREDYNRMLDALNEKEADIVLLYSHDARLISNEVMGAARLDVDADGFIRGVDYSDEVGEDSCFSLGACLMDKNLLQRLIEDACAEGRYNFVTDVLEPALRKYKVAGVEHTGYAARISSVKSYFDISKDMIDPEVREELFVAHGPVHTRIKDAPPVRFAAGCRVEESVFGNGCDVFGRVSGSVVFRGVTIDRGADVKNCVVMQNARIGQGAHLRNAIIDKDVVVRPNARIVGTPDLPVVIRKGSIIEA</sequence>
<comment type="similarity">
    <text evidence="1">Belongs to the bacterial/plant glucose-1-phosphate adenylyltransferase family.</text>
</comment>
<evidence type="ECO:0000259" key="3">
    <source>
        <dbReference type="Pfam" id="PF00483"/>
    </source>
</evidence>
<reference evidence="5 6" key="1">
    <citation type="journal article" date="2009" name="Stand. Genomic Sci.">
        <title>Complete genome sequence of Slackia heliotrinireducens type strain (RHS 1).</title>
        <authorList>
            <person name="Pukall R."/>
            <person name="Lapidus A."/>
            <person name="Nolan M."/>
            <person name="Copeland A."/>
            <person name="Glavina Del Rio T."/>
            <person name="Lucas S."/>
            <person name="Chen F."/>
            <person name="Tice H."/>
            <person name="Cheng J.F."/>
            <person name="Chertkov O."/>
            <person name="Bruce D."/>
            <person name="Goodwin L."/>
            <person name="Kuske C."/>
            <person name="Brettin T."/>
            <person name="Detter J.C."/>
            <person name="Han C."/>
            <person name="Pitluck S."/>
            <person name="Pati A."/>
            <person name="Mavrommatis K."/>
            <person name="Ivanova N."/>
            <person name="Ovchinnikova G."/>
            <person name="Chen A."/>
            <person name="Palaniappan K."/>
            <person name="Schneider S."/>
            <person name="Rohde M."/>
            <person name="Chain P."/>
            <person name="D'haeseleer P."/>
            <person name="Goker M."/>
            <person name="Bristow J."/>
            <person name="Eisen J.A."/>
            <person name="Markowitz V."/>
            <person name="Kyrpides N.C."/>
            <person name="Klenk H.P."/>
            <person name="Hugenholtz P."/>
        </authorList>
    </citation>
    <scope>NUCLEOTIDE SEQUENCE [LARGE SCALE GENOMIC DNA]</scope>
    <source>
        <strain evidence="6">ATCC 29202 / DSM 20476 / NCTC 11029 / RHS 1</strain>
    </source>
</reference>
<dbReference type="GO" id="GO:0008878">
    <property type="term" value="F:glucose-1-phosphate adenylyltransferase activity"/>
    <property type="evidence" value="ECO:0007669"/>
    <property type="project" value="InterPro"/>
</dbReference>
<dbReference type="CDD" id="cd04651">
    <property type="entry name" value="LbH_G1P_AT_C"/>
    <property type="match status" value="1"/>
</dbReference>
<evidence type="ECO:0000256" key="2">
    <source>
        <dbReference type="ARBA" id="ARBA00023056"/>
    </source>
</evidence>
<dbReference type="PANTHER" id="PTHR43523:SF6">
    <property type="entry name" value="GLYCOGEN BIOSYNTHESIS PROTEIN GLGD"/>
    <property type="match status" value="1"/>
</dbReference>
<evidence type="ECO:0000256" key="1">
    <source>
        <dbReference type="ARBA" id="ARBA00010443"/>
    </source>
</evidence>
<dbReference type="InterPro" id="IPR005835">
    <property type="entry name" value="NTP_transferase_dom"/>
</dbReference>
<dbReference type="InterPro" id="IPR029044">
    <property type="entry name" value="Nucleotide-diphossugar_trans"/>
</dbReference>
<dbReference type="InterPro" id="IPR011832">
    <property type="entry name" value="GlgDAde_trans"/>
</dbReference>
<keyword evidence="5" id="KW-0548">Nucleotidyltransferase</keyword>
<feature type="domain" description="Glucose-1-phosphate adenylyltransferase/Bifunctional protein GlmU-like C-terminal hexapeptide" evidence="4">
    <location>
        <begin position="290"/>
        <end position="357"/>
    </location>
</feature>
<keyword evidence="5" id="KW-0808">Transferase</keyword>
<dbReference type="Gene3D" id="3.90.550.10">
    <property type="entry name" value="Spore Coat Polysaccharide Biosynthesis Protein SpsA, Chain A"/>
    <property type="match status" value="1"/>
</dbReference>
<dbReference type="RefSeq" id="WP_012798826.1">
    <property type="nucleotide sequence ID" value="NC_013165.1"/>
</dbReference>
<dbReference type="PANTHER" id="PTHR43523">
    <property type="entry name" value="GLUCOSE-1-PHOSPHATE ADENYLYLTRANSFERASE-RELATED"/>
    <property type="match status" value="1"/>
</dbReference>
<keyword evidence="2" id="KW-0320">Glycogen biosynthesis</keyword>
<dbReference type="InterPro" id="IPR056818">
    <property type="entry name" value="GlmU/GlgC-like_hexapep"/>
</dbReference>
<dbReference type="eggNOG" id="COG0448">
    <property type="taxonomic scope" value="Bacteria"/>
</dbReference>
<protein>
    <submittedName>
        <fullName evidence="5">Glucose-1-phosphate adenylyltransferase, GlgD subunit</fullName>
    </submittedName>
</protein>
<dbReference type="SUPFAM" id="SSF51161">
    <property type="entry name" value="Trimeric LpxA-like enzymes"/>
    <property type="match status" value="1"/>
</dbReference>
<dbReference type="SUPFAM" id="SSF53448">
    <property type="entry name" value="Nucleotide-diphospho-sugar transferases"/>
    <property type="match status" value="1"/>
</dbReference>